<dbReference type="PRINTS" id="PR00081">
    <property type="entry name" value="GDHRDH"/>
</dbReference>
<sequence>MTRVVLVTGAARGQGLAVTRVLLDEGCAVVMGDLREEALVRAAADLPEDRVLVAPMDVSAAADWDRVTAAVETRFGRLDGLVSNAGLLHRAALVDEEVGDFERAWRVNTLGLLLGLQACVPLLKAADDPAVVVTVSNAAMRPFVGHAGYSASKWAARGLAQVAALELAELGIRLNTVLPGAIDTPMLPAASVPRVSSWVPLGRPGTPEEVAHVVAFLLSDRASYLVGSELLVDGGQLMRTHL</sequence>
<dbReference type="GO" id="GO:0016491">
    <property type="term" value="F:oxidoreductase activity"/>
    <property type="evidence" value="ECO:0007669"/>
    <property type="project" value="UniProtKB-KW"/>
</dbReference>
<dbReference type="Pfam" id="PF13561">
    <property type="entry name" value="adh_short_C2"/>
    <property type="match status" value="1"/>
</dbReference>
<dbReference type="Proteomes" id="UP000191040">
    <property type="component" value="Chromosome I"/>
</dbReference>
<dbReference type="AlphaFoldDB" id="A0A1T4YWL5"/>
<keyword evidence="2" id="KW-0560">Oxidoreductase</keyword>
<accession>A0A1T4YWL5</accession>
<dbReference type="InterPro" id="IPR002347">
    <property type="entry name" value="SDR_fam"/>
</dbReference>
<dbReference type="SUPFAM" id="SSF51735">
    <property type="entry name" value="NAD(P)-binding Rossmann-fold domains"/>
    <property type="match status" value="1"/>
</dbReference>
<dbReference type="PANTHER" id="PTHR24321">
    <property type="entry name" value="DEHYDROGENASES, SHORT CHAIN"/>
    <property type="match status" value="1"/>
</dbReference>
<dbReference type="PANTHER" id="PTHR24321:SF8">
    <property type="entry name" value="ESTRADIOL 17-BETA-DEHYDROGENASE 8-RELATED"/>
    <property type="match status" value="1"/>
</dbReference>
<dbReference type="FunFam" id="3.40.50.720:FF:000084">
    <property type="entry name" value="Short-chain dehydrogenase reductase"/>
    <property type="match status" value="1"/>
</dbReference>
<comment type="similarity">
    <text evidence="1">Belongs to the short-chain dehydrogenases/reductases (SDR) family.</text>
</comment>
<dbReference type="RefSeq" id="WP_078699300.1">
    <property type="nucleotide sequence ID" value="NZ_LT796768.1"/>
</dbReference>
<keyword evidence="4" id="KW-1185">Reference proteome</keyword>
<dbReference type="OrthoDB" id="3542748at2"/>
<reference evidence="4" key="1">
    <citation type="submission" date="2017-02" db="EMBL/GenBank/DDBJ databases">
        <authorList>
            <person name="Varghese N."/>
            <person name="Submissions S."/>
        </authorList>
    </citation>
    <scope>NUCLEOTIDE SEQUENCE [LARGE SCALE GENOMIC DNA]</scope>
    <source>
        <strain evidence="4">9H-4</strain>
    </source>
</reference>
<gene>
    <name evidence="3" type="ORF">SAMN06295964_1191</name>
</gene>
<dbReference type="PROSITE" id="PS00061">
    <property type="entry name" value="ADH_SHORT"/>
    <property type="match status" value="1"/>
</dbReference>
<dbReference type="Gene3D" id="3.40.50.720">
    <property type="entry name" value="NAD(P)-binding Rossmann-like Domain"/>
    <property type="match status" value="1"/>
</dbReference>
<name>A0A1T4YWL5_9ACTN</name>
<evidence type="ECO:0000256" key="2">
    <source>
        <dbReference type="ARBA" id="ARBA00023002"/>
    </source>
</evidence>
<dbReference type="PRINTS" id="PR00080">
    <property type="entry name" value="SDRFAMILY"/>
</dbReference>
<dbReference type="STRING" id="1736691.SAMN06295964_1191"/>
<organism evidence="3 4">
    <name type="scientific">Aeromicrobium choanae</name>
    <dbReference type="NCBI Taxonomy" id="1736691"/>
    <lineage>
        <taxon>Bacteria</taxon>
        <taxon>Bacillati</taxon>
        <taxon>Actinomycetota</taxon>
        <taxon>Actinomycetes</taxon>
        <taxon>Propionibacteriales</taxon>
        <taxon>Nocardioidaceae</taxon>
        <taxon>Aeromicrobium</taxon>
    </lineage>
</organism>
<dbReference type="EMBL" id="LT796768">
    <property type="protein sequence ID" value="SKB06126.1"/>
    <property type="molecule type" value="Genomic_DNA"/>
</dbReference>
<protein>
    <submittedName>
        <fullName evidence="3">NAD(P)-dependent dehydrogenase, short-chain alcohol dehydrogenase family</fullName>
    </submittedName>
</protein>
<evidence type="ECO:0000256" key="1">
    <source>
        <dbReference type="ARBA" id="ARBA00006484"/>
    </source>
</evidence>
<dbReference type="CDD" id="cd05233">
    <property type="entry name" value="SDR_c"/>
    <property type="match status" value="1"/>
</dbReference>
<dbReference type="InterPro" id="IPR020904">
    <property type="entry name" value="Sc_DH/Rdtase_CS"/>
</dbReference>
<dbReference type="InterPro" id="IPR036291">
    <property type="entry name" value="NAD(P)-bd_dom_sf"/>
</dbReference>
<evidence type="ECO:0000313" key="3">
    <source>
        <dbReference type="EMBL" id="SKB06126.1"/>
    </source>
</evidence>
<proteinExistence type="inferred from homology"/>
<evidence type="ECO:0000313" key="4">
    <source>
        <dbReference type="Proteomes" id="UP000191040"/>
    </source>
</evidence>